<dbReference type="EMBL" id="FZNQ01000021">
    <property type="protein sequence ID" value="SNR60738.1"/>
    <property type="molecule type" value="Genomic_DNA"/>
</dbReference>
<dbReference type="Proteomes" id="UP000198397">
    <property type="component" value="Unassembled WGS sequence"/>
</dbReference>
<evidence type="ECO:0000313" key="1">
    <source>
        <dbReference type="EMBL" id="SNR60738.1"/>
    </source>
</evidence>
<keyword evidence="2" id="KW-1185">Reference proteome</keyword>
<evidence type="ECO:0000313" key="2">
    <source>
        <dbReference type="Proteomes" id="UP000198397"/>
    </source>
</evidence>
<protein>
    <submittedName>
        <fullName evidence="1">Glycosyltransferase involved in cell wall bisynthesis</fullName>
    </submittedName>
</protein>
<dbReference type="RefSeq" id="WP_089385689.1">
    <property type="nucleotide sequence ID" value="NZ_FZNQ01000021.1"/>
</dbReference>
<gene>
    <name evidence="1" type="ORF">SAMN06264855_1215</name>
</gene>
<reference evidence="1 2" key="1">
    <citation type="submission" date="2017-06" db="EMBL/GenBank/DDBJ databases">
        <authorList>
            <person name="Kim H.J."/>
            <person name="Triplett B.A."/>
        </authorList>
    </citation>
    <scope>NUCLEOTIDE SEQUENCE [LARGE SCALE GENOMIC DNA]</scope>
    <source>
        <strain evidence="1 2">DSM 8800</strain>
    </source>
</reference>
<name>A0A238XQ79_HALVU</name>
<accession>A0A238XQ79</accession>
<dbReference type="SUPFAM" id="SSF53756">
    <property type="entry name" value="UDP-Glycosyltransferase/glycogen phosphorylase"/>
    <property type="match status" value="1"/>
</dbReference>
<organism evidence="1 2">
    <name type="scientific">Halorubrum vacuolatum</name>
    <name type="common">Natronobacterium vacuolatum</name>
    <dbReference type="NCBI Taxonomy" id="63740"/>
    <lineage>
        <taxon>Archaea</taxon>
        <taxon>Methanobacteriati</taxon>
        <taxon>Methanobacteriota</taxon>
        <taxon>Stenosarchaea group</taxon>
        <taxon>Halobacteria</taxon>
        <taxon>Halobacteriales</taxon>
        <taxon>Haloferacaceae</taxon>
        <taxon>Halorubrum</taxon>
    </lineage>
</organism>
<proteinExistence type="predicted"/>
<dbReference type="AlphaFoldDB" id="A0A238XQ79"/>
<keyword evidence="1" id="KW-0808">Transferase</keyword>
<dbReference type="Gene3D" id="3.40.50.2000">
    <property type="entry name" value="Glycogen Phosphorylase B"/>
    <property type="match status" value="2"/>
</dbReference>
<dbReference type="GO" id="GO:0016740">
    <property type="term" value="F:transferase activity"/>
    <property type="evidence" value="ECO:0007669"/>
    <property type="project" value="UniProtKB-KW"/>
</dbReference>
<sequence>MSSVLFLYLDTEWKTDTDSGTGTFDNTLYFDMLDADVGVPLTVENTPLQFAKGDKFSDGLEDEFYGAYPQVSSMYHEAFCVSDEAEFSFDAKLFDGEIVDIRDYDVLVISHHFFYNFYIKHLLETCPELSIIGIMEGGFQDVTMYSPKLQLCHREVLRSVDGYIVSNRQYKQYAETFNDNVIFLPFHVPEGHFQDVSPRTSSEDKVCLGITSWNIDHSNFYTSILLLDALRDAGFGLEGEIIGVKDHHQRMVADYNTLEHVSTVGFIEEGYYEYLSSFDLAIQLTNRATAGRVSAEFAGVGVPVIGNKYDYLQQRCWPELSIEPYDIRRATKLAKELLTNDDFYRESVAKARDEISSLQEYDETAAKLESFLASTVAADS</sequence>